<protein>
    <submittedName>
        <fullName evidence="1">Very short patch repair endonuclease</fullName>
    </submittedName>
</protein>
<keyword evidence="1" id="KW-0540">Nuclease</keyword>
<comment type="caution">
    <text evidence="1">The sequence shown here is derived from an EMBL/GenBank/DDBJ whole genome shotgun (WGS) entry which is preliminary data.</text>
</comment>
<keyword evidence="2" id="KW-1185">Reference proteome</keyword>
<gene>
    <name evidence="1" type="primary">vsr</name>
    <name evidence="1" type="ORF">GCM10017591_06840</name>
</gene>
<name>A0A9W6M5M0_9MICO</name>
<evidence type="ECO:0000313" key="2">
    <source>
        <dbReference type="Proteomes" id="UP001142291"/>
    </source>
</evidence>
<dbReference type="InterPro" id="IPR011335">
    <property type="entry name" value="Restrct_endonuc-II-like"/>
</dbReference>
<keyword evidence="1" id="KW-0255">Endonuclease</keyword>
<proteinExistence type="predicted"/>
<dbReference type="SUPFAM" id="SSF52980">
    <property type="entry name" value="Restriction endonuclease-like"/>
    <property type="match status" value="1"/>
</dbReference>
<evidence type="ECO:0000313" key="1">
    <source>
        <dbReference type="EMBL" id="GLJ94623.1"/>
    </source>
</evidence>
<dbReference type="Gene3D" id="3.40.960.10">
    <property type="entry name" value="VSR Endonuclease"/>
    <property type="match status" value="1"/>
</dbReference>
<accession>A0A9W6M5M0</accession>
<reference evidence="1" key="1">
    <citation type="journal article" date="2014" name="Int. J. Syst. Evol. Microbiol.">
        <title>Complete genome sequence of Corynebacterium casei LMG S-19264T (=DSM 44701T), isolated from a smear-ripened cheese.</title>
        <authorList>
            <consortium name="US DOE Joint Genome Institute (JGI-PGF)"/>
            <person name="Walter F."/>
            <person name="Albersmeier A."/>
            <person name="Kalinowski J."/>
            <person name="Ruckert C."/>
        </authorList>
    </citation>
    <scope>NUCLEOTIDE SEQUENCE</scope>
    <source>
        <strain evidence="1">VKM Ac-1940</strain>
    </source>
</reference>
<dbReference type="EMBL" id="BSER01000003">
    <property type="protein sequence ID" value="GLJ94623.1"/>
    <property type="molecule type" value="Genomic_DNA"/>
</dbReference>
<dbReference type="Proteomes" id="UP001142291">
    <property type="component" value="Unassembled WGS sequence"/>
</dbReference>
<dbReference type="AlphaFoldDB" id="A0A9W6M5M0"/>
<sequence length="74" mass="8347">MFIDGCFWHCCPEHGAIPKKNWDYWDPKLARNRQRDAENTAALQSAGWLVIRAWEHTPPEDIAAGVAAVVASRT</sequence>
<keyword evidence="1" id="KW-0378">Hydrolase</keyword>
<dbReference type="GO" id="GO:0004519">
    <property type="term" value="F:endonuclease activity"/>
    <property type="evidence" value="ECO:0007669"/>
    <property type="project" value="UniProtKB-KW"/>
</dbReference>
<organism evidence="1 2">
    <name type="scientific">Microbacterium dextranolyticum</name>
    <dbReference type="NCBI Taxonomy" id="36806"/>
    <lineage>
        <taxon>Bacteria</taxon>
        <taxon>Bacillati</taxon>
        <taxon>Actinomycetota</taxon>
        <taxon>Actinomycetes</taxon>
        <taxon>Micrococcales</taxon>
        <taxon>Microbacteriaceae</taxon>
        <taxon>Microbacterium</taxon>
    </lineage>
</organism>
<reference evidence="1" key="2">
    <citation type="submission" date="2023-01" db="EMBL/GenBank/DDBJ databases">
        <authorList>
            <person name="Sun Q."/>
            <person name="Evtushenko L."/>
        </authorList>
    </citation>
    <scope>NUCLEOTIDE SEQUENCE</scope>
    <source>
        <strain evidence="1">VKM Ac-1940</strain>
    </source>
</reference>